<reference evidence="1" key="1">
    <citation type="submission" date="2018-04" db="EMBL/GenBank/DDBJ databases">
        <title>Whole genome sequencing of Hypsizygus marmoreus.</title>
        <authorList>
            <person name="Choi I.-G."/>
            <person name="Min B."/>
            <person name="Kim J.-G."/>
            <person name="Kim S."/>
            <person name="Oh Y.-L."/>
            <person name="Kong W.-S."/>
            <person name="Park H."/>
            <person name="Jeong J."/>
            <person name="Song E.-S."/>
        </authorList>
    </citation>
    <scope>NUCLEOTIDE SEQUENCE [LARGE SCALE GENOMIC DNA]</scope>
    <source>
        <strain evidence="1">51987-8</strain>
    </source>
</reference>
<dbReference type="InParanoid" id="A0A369J260"/>
<evidence type="ECO:0000313" key="1">
    <source>
        <dbReference type="EMBL" id="RDB15482.1"/>
    </source>
</evidence>
<gene>
    <name evidence="1" type="ORF">Hypma_004251</name>
</gene>
<evidence type="ECO:0000313" key="2">
    <source>
        <dbReference type="Proteomes" id="UP000076154"/>
    </source>
</evidence>
<dbReference type="Proteomes" id="UP000076154">
    <property type="component" value="Unassembled WGS sequence"/>
</dbReference>
<dbReference type="AlphaFoldDB" id="A0A369J260"/>
<organism evidence="1 2">
    <name type="scientific">Hypsizygus marmoreus</name>
    <name type="common">White beech mushroom</name>
    <name type="synonym">Agaricus marmoreus</name>
    <dbReference type="NCBI Taxonomy" id="39966"/>
    <lineage>
        <taxon>Eukaryota</taxon>
        <taxon>Fungi</taxon>
        <taxon>Dikarya</taxon>
        <taxon>Basidiomycota</taxon>
        <taxon>Agaricomycotina</taxon>
        <taxon>Agaricomycetes</taxon>
        <taxon>Agaricomycetidae</taxon>
        <taxon>Agaricales</taxon>
        <taxon>Tricholomatineae</taxon>
        <taxon>Lyophyllaceae</taxon>
        <taxon>Hypsizygus</taxon>
    </lineage>
</organism>
<protein>
    <submittedName>
        <fullName evidence="1">Uncharacterized protein</fullName>
    </submittedName>
</protein>
<sequence length="59" mass="6508">MAMNSRVWVLACPQKLGAVADCITLVLFAFIPSSGCDSNNLLDAALRIYTIGYQQHYNE</sequence>
<comment type="caution">
    <text evidence="1">The sequence shown here is derived from an EMBL/GenBank/DDBJ whole genome shotgun (WGS) entry which is preliminary data.</text>
</comment>
<name>A0A369J260_HYPMA</name>
<dbReference type="EMBL" id="LUEZ02000158">
    <property type="protein sequence ID" value="RDB15482.1"/>
    <property type="molecule type" value="Genomic_DNA"/>
</dbReference>
<keyword evidence="2" id="KW-1185">Reference proteome</keyword>
<accession>A0A369J260</accession>
<proteinExistence type="predicted"/>